<dbReference type="Proteomes" id="UP000598271">
    <property type="component" value="Unassembled WGS sequence"/>
</dbReference>
<comment type="caution">
    <text evidence="1">The sequence shown here is derived from an EMBL/GenBank/DDBJ whole genome shotgun (WGS) entry which is preliminary data.</text>
</comment>
<sequence length="129" mass="13963">MLQPIGCKANSTFEGTWKLNAYQNLSDGTLQPDPDPDGHGVVLSFAEDGKSVSFKGHTVANAVSGSFIKDGSCNLANSVFGGTKVGEPTQWSNKVWSAMNSVVSYGQNEESLFIYFNDRTEVMIFSKVK</sequence>
<protein>
    <recommendedName>
        <fullName evidence="3">META domain-containing protein</fullName>
    </recommendedName>
</protein>
<dbReference type="EMBL" id="BMXF01000001">
    <property type="protein sequence ID" value="GHB52864.1"/>
    <property type="molecule type" value="Genomic_DNA"/>
</dbReference>
<evidence type="ECO:0008006" key="3">
    <source>
        <dbReference type="Google" id="ProtNLM"/>
    </source>
</evidence>
<evidence type="ECO:0000313" key="1">
    <source>
        <dbReference type="EMBL" id="GHB52864.1"/>
    </source>
</evidence>
<reference evidence="1 2" key="1">
    <citation type="journal article" date="2014" name="Int. J. Syst. Evol. Microbiol.">
        <title>Complete genome sequence of Corynebacterium casei LMG S-19264T (=DSM 44701T), isolated from a smear-ripened cheese.</title>
        <authorList>
            <consortium name="US DOE Joint Genome Institute (JGI-PGF)"/>
            <person name="Walter F."/>
            <person name="Albersmeier A."/>
            <person name="Kalinowski J."/>
            <person name="Ruckert C."/>
        </authorList>
    </citation>
    <scope>NUCLEOTIDE SEQUENCE [LARGE SCALE GENOMIC DNA]</scope>
    <source>
        <strain evidence="1 2">KCTC 12866</strain>
    </source>
</reference>
<dbReference type="AlphaFoldDB" id="A0A8J3G726"/>
<name>A0A8J3G726_9BACT</name>
<keyword evidence="2" id="KW-1185">Reference proteome</keyword>
<gene>
    <name evidence="1" type="ORF">GCM10007390_01920</name>
</gene>
<proteinExistence type="predicted"/>
<organism evidence="1 2">
    <name type="scientific">Persicitalea jodogahamensis</name>
    <dbReference type="NCBI Taxonomy" id="402147"/>
    <lineage>
        <taxon>Bacteria</taxon>
        <taxon>Pseudomonadati</taxon>
        <taxon>Bacteroidota</taxon>
        <taxon>Cytophagia</taxon>
        <taxon>Cytophagales</taxon>
        <taxon>Spirosomataceae</taxon>
        <taxon>Persicitalea</taxon>
    </lineage>
</organism>
<accession>A0A8J3G726</accession>
<evidence type="ECO:0000313" key="2">
    <source>
        <dbReference type="Proteomes" id="UP000598271"/>
    </source>
</evidence>